<accession>A0ABT7GTV9</accession>
<dbReference type="RefSeq" id="WP_285342876.1">
    <property type="nucleotide sequence ID" value="NZ_JASITI010000016.1"/>
</dbReference>
<dbReference type="Proteomes" id="UP001223390">
    <property type="component" value="Unassembled WGS sequence"/>
</dbReference>
<feature type="region of interest" description="Disordered" evidence="1">
    <location>
        <begin position="28"/>
        <end position="51"/>
    </location>
</feature>
<organism evidence="2 3">
    <name type="scientific">Streptomyces katrae</name>
    <dbReference type="NCBI Taxonomy" id="68223"/>
    <lineage>
        <taxon>Bacteria</taxon>
        <taxon>Bacillati</taxon>
        <taxon>Actinomycetota</taxon>
        <taxon>Actinomycetes</taxon>
        <taxon>Kitasatosporales</taxon>
        <taxon>Streptomycetaceae</taxon>
        <taxon>Streptomyces</taxon>
    </lineage>
</organism>
<protein>
    <submittedName>
        <fullName evidence="2">Uncharacterized protein</fullName>
    </submittedName>
</protein>
<keyword evidence="3" id="KW-1185">Reference proteome</keyword>
<comment type="caution">
    <text evidence="2">The sequence shown here is derived from an EMBL/GenBank/DDBJ whole genome shotgun (WGS) entry which is preliminary data.</text>
</comment>
<dbReference type="EMBL" id="JASITI010000016">
    <property type="protein sequence ID" value="MDK9497051.1"/>
    <property type="molecule type" value="Genomic_DNA"/>
</dbReference>
<reference evidence="2 3" key="1">
    <citation type="submission" date="2023-05" db="EMBL/GenBank/DDBJ databases">
        <title>Sequencing and Assembly of Streptomyces sp. NP73.</title>
        <authorList>
            <person name="Konwar A.N."/>
            <person name="Saikia K."/>
            <person name="Thakur D."/>
        </authorList>
    </citation>
    <scope>NUCLEOTIDE SEQUENCE [LARGE SCALE GENOMIC DNA]</scope>
    <source>
        <strain evidence="2 3">NP73</strain>
    </source>
</reference>
<evidence type="ECO:0000313" key="3">
    <source>
        <dbReference type="Proteomes" id="UP001223390"/>
    </source>
</evidence>
<evidence type="ECO:0000313" key="2">
    <source>
        <dbReference type="EMBL" id="MDK9497051.1"/>
    </source>
</evidence>
<evidence type="ECO:0000256" key="1">
    <source>
        <dbReference type="SAM" id="MobiDB-lite"/>
    </source>
</evidence>
<name>A0ABT7GTV9_9ACTN</name>
<sequence length="433" mass="49647">MDLRNKPIPVLHRGRTLRYLDVRFGITPSPRPASRNEPQPPAPRLDGPGLRALRPSYPEPWRLPLHELADQISFSFLDYAKVAVAEACGVERTGLTDLLYGDDRIRASIDALTYARHRLQLRREELCLSGQREDDQIEHWRWQDDAVRLRLKEAKTELQRQRDRDLMLQGQVVHHAATDDPREQAHRWLAQYLRVEFNELFVRIATEAGASPSVLTPARSPEETIARAFDRGLLTAPVTPEVERLRSCDDSEFRHRVLSDAGRQNDRDDLLAHPLLLHRWRRQLRVLQDQVAPSARASSPRGLDPLPWRRLHLGSAEELSRLMARRTLFAVLLQRSDENQQLRNQVADVIAIAEAGSPDTPVLKAATLSARAELVRRHPALYQLIRDVLEPHQTRYGRLKDCSPEHRRLLRSKVMSTLRQRADSGDHLGCAEV</sequence>
<proteinExistence type="predicted"/>
<gene>
    <name evidence="2" type="ORF">QEZ40_001699</name>
</gene>